<proteinExistence type="predicted"/>
<accession>A0A1S1YXM1</accession>
<keyword evidence="1" id="KW-1133">Transmembrane helix</keyword>
<gene>
    <name evidence="2" type="ORF">NH26_04995</name>
</gene>
<keyword evidence="3" id="KW-1185">Reference proteome</keyword>
<dbReference type="STRING" id="915059.NH26_04995"/>
<feature type="transmembrane region" description="Helical" evidence="1">
    <location>
        <begin position="138"/>
        <end position="157"/>
    </location>
</feature>
<reference evidence="2 3" key="1">
    <citation type="journal article" date="2012" name="Int. J. Syst. Evol. Microbiol.">
        <title>Flammeovirga pacifica sp. nov., isolated from deep-sea sediment.</title>
        <authorList>
            <person name="Xu H."/>
            <person name="Fu Y."/>
            <person name="Yang N."/>
            <person name="Ding Z."/>
            <person name="Lai Q."/>
            <person name="Zeng R."/>
        </authorList>
    </citation>
    <scope>NUCLEOTIDE SEQUENCE [LARGE SCALE GENOMIC DNA]</scope>
    <source>
        <strain evidence="3">DSM 24597 / LMG 26175 / WPAGA1</strain>
    </source>
</reference>
<dbReference type="AlphaFoldDB" id="A0A1S1YXM1"/>
<keyword evidence="1" id="KW-0472">Membrane</keyword>
<feature type="transmembrane region" description="Helical" evidence="1">
    <location>
        <begin position="87"/>
        <end position="106"/>
    </location>
</feature>
<organism evidence="2 3">
    <name type="scientific">Flammeovirga pacifica</name>
    <dbReference type="NCBI Taxonomy" id="915059"/>
    <lineage>
        <taxon>Bacteria</taxon>
        <taxon>Pseudomonadati</taxon>
        <taxon>Bacteroidota</taxon>
        <taxon>Cytophagia</taxon>
        <taxon>Cytophagales</taxon>
        <taxon>Flammeovirgaceae</taxon>
        <taxon>Flammeovirga</taxon>
    </lineage>
</organism>
<comment type="caution">
    <text evidence="2">The sequence shown here is derived from an EMBL/GenBank/DDBJ whole genome shotgun (WGS) entry which is preliminary data.</text>
</comment>
<dbReference type="RefSeq" id="WP_044222395.1">
    <property type="nucleotide sequence ID" value="NZ_JRYR02000001.1"/>
</dbReference>
<evidence type="ECO:0000313" key="3">
    <source>
        <dbReference type="Proteomes" id="UP000179797"/>
    </source>
</evidence>
<keyword evidence="1" id="KW-0812">Transmembrane</keyword>
<sequence length="179" mass="19971">MEQAELLVCSNCETTHESTQQDCEVCHYPILGTDKEQSKFLAKQINQKAEVKDSLNKMKLSKNLLFGIGVFNLCMVAFQLLVQNTGFTFGVGIQTALGGLFMFFAYMTNKSPLFATGGPIIMYLIYIGLLGILDSSLIFEGIFFKIGFFMILGYGFYSTLVANKILKENEYLATTLSKK</sequence>
<name>A0A1S1YXM1_FLAPC</name>
<feature type="transmembrane region" description="Helical" evidence="1">
    <location>
        <begin position="64"/>
        <end position="81"/>
    </location>
</feature>
<protein>
    <submittedName>
        <fullName evidence="2">Uncharacterized protein</fullName>
    </submittedName>
</protein>
<dbReference type="EMBL" id="JRYR02000001">
    <property type="protein sequence ID" value="OHX65751.1"/>
    <property type="molecule type" value="Genomic_DNA"/>
</dbReference>
<evidence type="ECO:0000256" key="1">
    <source>
        <dbReference type="SAM" id="Phobius"/>
    </source>
</evidence>
<feature type="transmembrane region" description="Helical" evidence="1">
    <location>
        <begin position="113"/>
        <end position="132"/>
    </location>
</feature>
<dbReference type="Proteomes" id="UP000179797">
    <property type="component" value="Unassembled WGS sequence"/>
</dbReference>
<evidence type="ECO:0000313" key="2">
    <source>
        <dbReference type="EMBL" id="OHX65751.1"/>
    </source>
</evidence>
<dbReference type="OrthoDB" id="1448908at2"/>